<comment type="similarity">
    <text evidence="3">Belongs to the glycogen phosphorylase family.</text>
</comment>
<evidence type="ECO:0000256" key="3">
    <source>
        <dbReference type="ARBA" id="ARBA00006047"/>
    </source>
</evidence>
<comment type="catalytic activity">
    <reaction evidence="1">
        <text>[(1-&gt;4)-alpha-D-glucosyl](n) + phosphate = [(1-&gt;4)-alpha-D-glucosyl](n-1) + alpha-D-glucose 1-phosphate</text>
        <dbReference type="Rhea" id="RHEA:41732"/>
        <dbReference type="Rhea" id="RHEA-COMP:9584"/>
        <dbReference type="Rhea" id="RHEA-COMP:9586"/>
        <dbReference type="ChEBI" id="CHEBI:15444"/>
        <dbReference type="ChEBI" id="CHEBI:43474"/>
        <dbReference type="ChEBI" id="CHEBI:58601"/>
        <dbReference type="EC" id="2.4.1.1"/>
    </reaction>
</comment>
<evidence type="ECO:0000256" key="6">
    <source>
        <dbReference type="ARBA" id="ARBA00022679"/>
    </source>
</evidence>
<evidence type="ECO:0000256" key="1">
    <source>
        <dbReference type="ARBA" id="ARBA00001275"/>
    </source>
</evidence>
<comment type="caution">
    <text evidence="10">The sequence shown here is derived from an EMBL/GenBank/DDBJ whole genome shotgun (WGS) entry which is preliminary data.</text>
</comment>
<dbReference type="PANTHER" id="PTHR42655:SF1">
    <property type="entry name" value="GLYCOGEN PHOSPHORYLASE"/>
    <property type="match status" value="1"/>
</dbReference>
<evidence type="ECO:0000256" key="9">
    <source>
        <dbReference type="ARBA" id="ARBA00025174"/>
    </source>
</evidence>
<dbReference type="AlphaFoldDB" id="A0A1G2CWG6"/>
<comment type="cofactor">
    <cofactor evidence="2">
        <name>pyridoxal 5'-phosphate</name>
        <dbReference type="ChEBI" id="CHEBI:597326"/>
    </cofactor>
</comment>
<dbReference type="Gene3D" id="3.40.50.2000">
    <property type="entry name" value="Glycogen Phosphorylase B"/>
    <property type="match status" value="3"/>
</dbReference>
<sequence length="564" mass="63834">MEGISMSTIAIAYFCMELGIEHSIPTYAGGLGILAGDTLRSAADLNVDMIGISLLYRKGYFRQRFDDSGWQIEEDEQWDPTQKLILLPGLAEVTIEGRMVFIRAWLYKMSGVNGHVNPIIFLDTDVDGNSEDDRQITAKLYAGDRRMRLMQEAVLGIGGFRMLQTLGATNIEKFHMNEGHSALLTLELYRKYHEYDGPVEEVKSRAVFTTHTPIAAGHDVFTRDLAHAVLGKECIPEEVQHLAFVDGMLHMTHLGFSFSGYHNGVAKKHSEVTRELFPGYHIESITNGVHAGEWVSAPLAVLFDRYIAGWRFDAHNLRYALVIPADELRSAHQAMKVRLCEYVHISDPATIFDPQVFTIGFARRATSYKRGNMLFHDVERLKRIAEKSNGIQIVYAGKAHPDDRDGKLMMQEVIRQMRTFAGSKVKCIYLPNYDMEVAKLLVSSVDLWLNTPVRPMEASGTSGMKAAMNGVPHFSTLDGWWLEGHIENVTGWSIGPHPEEGRNRDVDEEDADDLYKKLEYVIIPRFEDDPHAWVKMMRSAIAINGSFFNTQRMMEQYVLGAYFK</sequence>
<dbReference type="EC" id="2.4.1.1" evidence="4"/>
<evidence type="ECO:0000256" key="4">
    <source>
        <dbReference type="ARBA" id="ARBA00012591"/>
    </source>
</evidence>
<dbReference type="GO" id="GO:0005975">
    <property type="term" value="P:carbohydrate metabolic process"/>
    <property type="evidence" value="ECO:0007669"/>
    <property type="project" value="InterPro"/>
</dbReference>
<evidence type="ECO:0000313" key="11">
    <source>
        <dbReference type="Proteomes" id="UP000177122"/>
    </source>
</evidence>
<dbReference type="GO" id="GO:0008184">
    <property type="term" value="F:glycogen phosphorylase activity"/>
    <property type="evidence" value="ECO:0007669"/>
    <property type="project" value="InterPro"/>
</dbReference>
<dbReference type="InterPro" id="IPR035090">
    <property type="entry name" value="Pyridoxal_P_attach_site"/>
</dbReference>
<accession>A0A1G2CWG6</accession>
<comment type="function">
    <text evidence="9">Phosphorylase is an important allosteric enzyme in carbohydrate metabolism. Enzymes from different sources differ in their regulatory mechanisms and in their natural substrates. However, all known phosphorylases share catalytic and structural properties.</text>
</comment>
<dbReference type="InterPro" id="IPR052182">
    <property type="entry name" value="Glycogen/Maltodextrin_Phosph"/>
</dbReference>
<dbReference type="InterPro" id="IPR000811">
    <property type="entry name" value="Glyco_trans_35"/>
</dbReference>
<keyword evidence="7" id="KW-0663">Pyridoxal phosphate</keyword>
<evidence type="ECO:0000256" key="7">
    <source>
        <dbReference type="ARBA" id="ARBA00022898"/>
    </source>
</evidence>
<dbReference type="GO" id="GO:0030170">
    <property type="term" value="F:pyridoxal phosphate binding"/>
    <property type="evidence" value="ECO:0007669"/>
    <property type="project" value="InterPro"/>
</dbReference>
<gene>
    <name evidence="10" type="ORF">A2845_01175</name>
</gene>
<organism evidence="10 11">
    <name type="scientific">Candidatus Lloydbacteria bacterium RIFCSPHIGHO2_01_FULL_49_22</name>
    <dbReference type="NCBI Taxonomy" id="1798658"/>
    <lineage>
        <taxon>Bacteria</taxon>
        <taxon>Candidatus Lloydiibacteriota</taxon>
    </lineage>
</organism>
<dbReference type="PANTHER" id="PTHR42655">
    <property type="entry name" value="GLYCOGEN PHOSPHORYLASE"/>
    <property type="match status" value="1"/>
</dbReference>
<name>A0A1G2CWG6_9BACT</name>
<dbReference type="Pfam" id="PF00343">
    <property type="entry name" value="Phosphorylase"/>
    <property type="match status" value="2"/>
</dbReference>
<evidence type="ECO:0000313" key="10">
    <source>
        <dbReference type="EMBL" id="OGZ05749.1"/>
    </source>
</evidence>
<evidence type="ECO:0000256" key="8">
    <source>
        <dbReference type="ARBA" id="ARBA00023277"/>
    </source>
</evidence>
<evidence type="ECO:0000256" key="2">
    <source>
        <dbReference type="ARBA" id="ARBA00001933"/>
    </source>
</evidence>
<dbReference type="SUPFAM" id="SSF53756">
    <property type="entry name" value="UDP-Glycosyltransferase/glycogen phosphorylase"/>
    <property type="match status" value="1"/>
</dbReference>
<keyword evidence="8" id="KW-0119">Carbohydrate metabolism</keyword>
<dbReference type="EMBL" id="MHLI01000007">
    <property type="protein sequence ID" value="OGZ05749.1"/>
    <property type="molecule type" value="Genomic_DNA"/>
</dbReference>
<proteinExistence type="inferred from homology"/>
<evidence type="ECO:0000256" key="5">
    <source>
        <dbReference type="ARBA" id="ARBA00022676"/>
    </source>
</evidence>
<dbReference type="Proteomes" id="UP000177122">
    <property type="component" value="Unassembled WGS sequence"/>
</dbReference>
<reference evidence="10 11" key="1">
    <citation type="journal article" date="2016" name="Nat. Commun.">
        <title>Thousands of microbial genomes shed light on interconnected biogeochemical processes in an aquifer system.</title>
        <authorList>
            <person name="Anantharaman K."/>
            <person name="Brown C.T."/>
            <person name="Hug L.A."/>
            <person name="Sharon I."/>
            <person name="Castelle C.J."/>
            <person name="Probst A.J."/>
            <person name="Thomas B.C."/>
            <person name="Singh A."/>
            <person name="Wilkins M.J."/>
            <person name="Karaoz U."/>
            <person name="Brodie E.L."/>
            <person name="Williams K.H."/>
            <person name="Hubbard S.S."/>
            <person name="Banfield J.F."/>
        </authorList>
    </citation>
    <scope>NUCLEOTIDE SEQUENCE [LARGE SCALE GENOMIC DNA]</scope>
</reference>
<keyword evidence="6" id="KW-0808">Transferase</keyword>
<dbReference type="InterPro" id="IPR011834">
    <property type="entry name" value="Agluc_phsphrylas"/>
</dbReference>
<dbReference type="NCBIfam" id="TIGR02094">
    <property type="entry name" value="more_P_ylases"/>
    <property type="match status" value="1"/>
</dbReference>
<protein>
    <recommendedName>
        <fullName evidence="4">glycogen phosphorylase</fullName>
        <ecNumber evidence="4">2.4.1.1</ecNumber>
    </recommendedName>
</protein>
<keyword evidence="5" id="KW-0328">Glycosyltransferase</keyword>
<dbReference type="PROSITE" id="PS00102">
    <property type="entry name" value="PHOSPHORYLASE"/>
    <property type="match status" value="1"/>
</dbReference>